<dbReference type="InterPro" id="IPR029865">
    <property type="entry name" value="KIAA0319-like"/>
</dbReference>
<dbReference type="SMART" id="SM00450">
    <property type="entry name" value="RHOD"/>
    <property type="match status" value="1"/>
</dbReference>
<evidence type="ECO:0000259" key="2">
    <source>
        <dbReference type="PROSITE" id="PS50093"/>
    </source>
</evidence>
<dbReference type="InterPro" id="IPR000601">
    <property type="entry name" value="PKD_dom"/>
</dbReference>
<gene>
    <name evidence="4" type="ORF">dnm_037310</name>
</gene>
<dbReference type="Pfam" id="PF18911">
    <property type="entry name" value="PKD_4"/>
    <property type="match status" value="1"/>
</dbReference>
<dbReference type="GO" id="GO:0016020">
    <property type="term" value="C:membrane"/>
    <property type="evidence" value="ECO:0007669"/>
    <property type="project" value="TreeGrafter"/>
</dbReference>
<dbReference type="CDD" id="cd00158">
    <property type="entry name" value="RHOD"/>
    <property type="match status" value="1"/>
</dbReference>
<reference evidence="4" key="1">
    <citation type="journal article" date="2021" name="Microb. Physiol.">
        <title>Proteogenomic Insights into the Physiology of Marine, Sulfate-Reducing, Filamentous Desulfonema limicola and Desulfonema magnum.</title>
        <authorList>
            <person name="Schnaars V."/>
            <person name="Wohlbrand L."/>
            <person name="Scheve S."/>
            <person name="Hinrichs C."/>
            <person name="Reinhardt R."/>
            <person name="Rabus R."/>
        </authorList>
    </citation>
    <scope>NUCLEOTIDE SEQUENCE</scope>
    <source>
        <strain evidence="4">4be13</strain>
    </source>
</reference>
<dbReference type="InterPro" id="IPR036873">
    <property type="entry name" value="Rhodanese-like_dom_sf"/>
</dbReference>
<dbReference type="Gene3D" id="3.40.250.10">
    <property type="entry name" value="Rhodanese-like domain"/>
    <property type="match status" value="1"/>
</dbReference>
<dbReference type="InterPro" id="IPR001763">
    <property type="entry name" value="Rhodanese-like_dom"/>
</dbReference>
<evidence type="ECO:0000313" key="4">
    <source>
        <dbReference type="EMBL" id="QTA87697.1"/>
    </source>
</evidence>
<feature type="compositionally biased region" description="Acidic residues" evidence="1">
    <location>
        <begin position="913"/>
        <end position="929"/>
    </location>
</feature>
<dbReference type="Pfam" id="PF22352">
    <property type="entry name" value="K319L-like_PKD"/>
    <property type="match status" value="6"/>
</dbReference>
<organism evidence="4 5">
    <name type="scientific">Desulfonema magnum</name>
    <dbReference type="NCBI Taxonomy" id="45655"/>
    <lineage>
        <taxon>Bacteria</taxon>
        <taxon>Pseudomonadati</taxon>
        <taxon>Thermodesulfobacteriota</taxon>
        <taxon>Desulfobacteria</taxon>
        <taxon>Desulfobacterales</taxon>
        <taxon>Desulfococcaceae</taxon>
        <taxon>Desulfonema</taxon>
    </lineage>
</organism>
<dbReference type="Proteomes" id="UP000663722">
    <property type="component" value="Chromosome"/>
</dbReference>
<evidence type="ECO:0000256" key="1">
    <source>
        <dbReference type="SAM" id="MobiDB-lite"/>
    </source>
</evidence>
<dbReference type="SUPFAM" id="SSF49299">
    <property type="entry name" value="PKD domain"/>
    <property type="match status" value="5"/>
</dbReference>
<dbReference type="PANTHER" id="PTHR46182">
    <property type="entry name" value="FI19480P1"/>
    <property type="match status" value="1"/>
</dbReference>
<name>A0A975BLC9_9BACT</name>
<evidence type="ECO:0000313" key="5">
    <source>
        <dbReference type="Proteomes" id="UP000663722"/>
    </source>
</evidence>
<keyword evidence="5" id="KW-1185">Reference proteome</keyword>
<dbReference type="Gene3D" id="2.60.40.10">
    <property type="entry name" value="Immunoglobulins"/>
    <property type="match status" value="8"/>
</dbReference>
<dbReference type="GO" id="GO:0031410">
    <property type="term" value="C:cytoplasmic vesicle"/>
    <property type="evidence" value="ECO:0007669"/>
    <property type="project" value="TreeGrafter"/>
</dbReference>
<dbReference type="RefSeq" id="WP_207682785.1">
    <property type="nucleotide sequence ID" value="NZ_CP061800.1"/>
</dbReference>
<protein>
    <submittedName>
        <fullName evidence="4">PKD domain-containing protein</fullName>
    </submittedName>
</protein>
<evidence type="ECO:0000259" key="3">
    <source>
        <dbReference type="PROSITE" id="PS50206"/>
    </source>
</evidence>
<dbReference type="EMBL" id="CP061800">
    <property type="protein sequence ID" value="QTA87697.1"/>
    <property type="molecule type" value="Genomic_DNA"/>
</dbReference>
<dbReference type="SMART" id="SM00089">
    <property type="entry name" value="PKD"/>
    <property type="match status" value="7"/>
</dbReference>
<dbReference type="PANTHER" id="PTHR46182:SF2">
    <property type="entry name" value="FI19480P1"/>
    <property type="match status" value="1"/>
</dbReference>
<accession>A0A975BLC9</accession>
<dbReference type="KEGG" id="dmm:dnm_037310"/>
<feature type="region of interest" description="Disordered" evidence="1">
    <location>
        <begin position="904"/>
        <end position="935"/>
    </location>
</feature>
<dbReference type="CDD" id="cd00146">
    <property type="entry name" value="PKD"/>
    <property type="match status" value="1"/>
</dbReference>
<dbReference type="InterPro" id="IPR035986">
    <property type="entry name" value="PKD_dom_sf"/>
</dbReference>
<feature type="domain" description="PKD" evidence="2">
    <location>
        <begin position="344"/>
        <end position="425"/>
    </location>
</feature>
<dbReference type="SUPFAM" id="SSF52821">
    <property type="entry name" value="Rhodanese/Cell cycle control phosphatase"/>
    <property type="match status" value="1"/>
</dbReference>
<dbReference type="InterPro" id="IPR022409">
    <property type="entry name" value="PKD/Chitinase_dom"/>
</dbReference>
<dbReference type="Pfam" id="PF00581">
    <property type="entry name" value="Rhodanese"/>
    <property type="match status" value="1"/>
</dbReference>
<dbReference type="PROSITE" id="PS50206">
    <property type="entry name" value="RHODANESE_3"/>
    <property type="match status" value="1"/>
</dbReference>
<dbReference type="AlphaFoldDB" id="A0A975BLC9"/>
<dbReference type="InterPro" id="IPR013783">
    <property type="entry name" value="Ig-like_fold"/>
</dbReference>
<sequence length="967" mass="100933">MTDAVINTRNLTADVVFDDAITNVEQMRSALQESNYSITSVTYENASPEADAGHDLVVGEGDIVTLDGSESDDPDKNIVSYEWTQTFGIPVMLSDAGAVQPFFTAPDVSPDGDSLTFKLTVTDQEGLQSTDECVVNITHTSGVTRLTPQEAKDMIDTNENLMLVDVREPDELCGEYGHIPDSLNYPWDSGVFQEKYQELPGDTGILVICRTGRRSSLAAEFLDAKGFTDVYDIGGMGNWEWEIMTCSDEAPMLSAAMNADGSVSLNWSQYTGTSFESYILLRNTSPAPEYPDDEDIWSEDDVTVTNYNDETPLTGTSYYRLTVVRTNGDTLYSDSVQTDIAAPLTISLSVIQTTGYAPLNVDFTATASGGAEPYIYTWDFDDGSIPGDGESLTYTYSDPGTYAVKVTVADTNGDTVTASVNITVTEKEEPPIADAGSDQVADEGATVTLDASGSYDPNDGSLSYFWEQTGGISVELSDPSLVHPSFTAPDVGIAGETLTFRVTVTDEAGSQAAATSVVSIAGLNSPPVADAGSDQTADEGDTVTLDASGSYDPDGGTLSYLWEQTGGTEVSLSDAAAVRPSFTAPDVGIAGETLTFRVTVTDEAGSQAAATSVVSIAGLNSPPVADAGSDQTADEGDTVTLDASASYDPDGGTVNYLWEQTGGTEVSLSDAAAVRPNFTAPDVDVAGETLTFRVTVTDEAGSQAAATSVVSIAGLNSPPVADAGSDQTADEGDTVTLDASASYDPDGGTLSYLWEQTGGTEVSLSDAAAVRPNFTAPDVDVAGETLTFRVTVTDEAGSQAAATSVVSIAGLNSPPVADAGSDQTADEGDTVTLDASASYDPDGDALSYLWEQTDGTVAELSDSSVIQPSFTVPDVETAGDPLTFRLTVTDEAGLQATDNSVVNVNDVTAPPSDETDQNETVDDDDDDDSGSSCFVDTAGHSSQDFSPVSGLVAIFFLGIAVIITRLD</sequence>
<proteinExistence type="predicted"/>
<dbReference type="PROSITE" id="PS50093">
    <property type="entry name" value="PKD"/>
    <property type="match status" value="1"/>
</dbReference>
<feature type="domain" description="Rhodanese" evidence="3">
    <location>
        <begin position="157"/>
        <end position="241"/>
    </location>
</feature>
<feature type="region of interest" description="Disordered" evidence="1">
    <location>
        <begin position="530"/>
        <end position="550"/>
    </location>
</feature>